<dbReference type="EMBL" id="MPUH01000045">
    <property type="protein sequence ID" value="OMJ93283.1"/>
    <property type="molecule type" value="Genomic_DNA"/>
</dbReference>
<name>A0A1R2CWD0_9CILI</name>
<evidence type="ECO:0000313" key="3">
    <source>
        <dbReference type="Proteomes" id="UP000187209"/>
    </source>
</evidence>
<comment type="caution">
    <text evidence="2">The sequence shown here is derived from an EMBL/GenBank/DDBJ whole genome shotgun (WGS) entry which is preliminary data.</text>
</comment>
<dbReference type="AlphaFoldDB" id="A0A1R2CWD0"/>
<evidence type="ECO:0000313" key="2">
    <source>
        <dbReference type="EMBL" id="OMJ93283.1"/>
    </source>
</evidence>
<sequence length="495" mass="57479">MEDFSYVNFFKLISLQKARIPLVETGVVQNDMIETLVCSDEYGYVKKKNPNKAIPVLGYLQKIMEENELRNKLHCERNEKVCYFYKKGVKKTCDEFKLKEILLHPRQNLNIDMLQKYVPTFNDSDKPLILKLSYVKNEYKADYSYNKSQIKDPITLNQMLDIATIVMHLMEQILLKRIIQLNIEYTKDRGGLLWISSVSKCLLIEAKLTISHPIQTESDIDALSKTIPKSSIKTPVTAQIRKRENKYYEVKRPLKQVEEENYVFKRGQLRNNKSNLDSPIRIKSVEPEASKTPTTSQSPSEDGDSKSDCWGGFFPNSTPDGFLGVKGMPIEGNMIGEVFKNFIKYRNKPPRKSILERRNTMKFPPDTRKAQKPKRKTHFAYPNKSLPKLVKLPKQSVYAKNFIELVMKTYCKDVKKTDKKLSNHLPEEFGMGTCLTSEEFSKFLSTVDIIKEDYTRNRYSSKQNIEEFGNSKSTTPNEEYKIKKIDTQNQKEKNS</sequence>
<keyword evidence="3" id="KW-1185">Reference proteome</keyword>
<gene>
    <name evidence="2" type="ORF">SteCoe_3743</name>
</gene>
<feature type="region of interest" description="Disordered" evidence="1">
    <location>
        <begin position="467"/>
        <end position="495"/>
    </location>
</feature>
<organism evidence="2 3">
    <name type="scientific">Stentor coeruleus</name>
    <dbReference type="NCBI Taxonomy" id="5963"/>
    <lineage>
        <taxon>Eukaryota</taxon>
        <taxon>Sar</taxon>
        <taxon>Alveolata</taxon>
        <taxon>Ciliophora</taxon>
        <taxon>Postciliodesmatophora</taxon>
        <taxon>Heterotrichea</taxon>
        <taxon>Heterotrichida</taxon>
        <taxon>Stentoridae</taxon>
        <taxon>Stentor</taxon>
    </lineage>
</organism>
<proteinExistence type="predicted"/>
<evidence type="ECO:0000256" key="1">
    <source>
        <dbReference type="SAM" id="MobiDB-lite"/>
    </source>
</evidence>
<feature type="region of interest" description="Disordered" evidence="1">
    <location>
        <begin position="273"/>
        <end position="310"/>
    </location>
</feature>
<accession>A0A1R2CWD0</accession>
<protein>
    <submittedName>
        <fullName evidence="2">Uncharacterized protein</fullName>
    </submittedName>
</protein>
<feature type="compositionally biased region" description="Polar residues" evidence="1">
    <location>
        <begin position="291"/>
        <end position="300"/>
    </location>
</feature>
<feature type="compositionally biased region" description="Basic and acidic residues" evidence="1">
    <location>
        <begin position="478"/>
        <end position="495"/>
    </location>
</feature>
<dbReference type="Proteomes" id="UP000187209">
    <property type="component" value="Unassembled WGS sequence"/>
</dbReference>
<reference evidence="2 3" key="1">
    <citation type="submission" date="2016-11" db="EMBL/GenBank/DDBJ databases">
        <title>The macronuclear genome of Stentor coeruleus: a giant cell with tiny introns.</title>
        <authorList>
            <person name="Slabodnick M."/>
            <person name="Ruby J.G."/>
            <person name="Reiff S.B."/>
            <person name="Swart E.C."/>
            <person name="Gosai S."/>
            <person name="Prabakaran S."/>
            <person name="Witkowska E."/>
            <person name="Larue G.E."/>
            <person name="Fisher S."/>
            <person name="Freeman R.M."/>
            <person name="Gunawardena J."/>
            <person name="Chu W."/>
            <person name="Stover N.A."/>
            <person name="Gregory B.D."/>
            <person name="Nowacki M."/>
            <person name="Derisi J."/>
            <person name="Roy S.W."/>
            <person name="Marshall W.F."/>
            <person name="Sood P."/>
        </authorList>
    </citation>
    <scope>NUCLEOTIDE SEQUENCE [LARGE SCALE GENOMIC DNA]</scope>
    <source>
        <strain evidence="2">WM001</strain>
    </source>
</reference>